<dbReference type="GO" id="GO:0032993">
    <property type="term" value="C:protein-DNA complex"/>
    <property type="evidence" value="ECO:0007669"/>
    <property type="project" value="TreeGrafter"/>
</dbReference>
<proteinExistence type="inferred from homology"/>
<dbReference type="FunFam" id="1.10.10.10:FF:000001">
    <property type="entry name" value="LysR family transcriptional regulator"/>
    <property type="match status" value="1"/>
</dbReference>
<evidence type="ECO:0000256" key="2">
    <source>
        <dbReference type="ARBA" id="ARBA00023015"/>
    </source>
</evidence>
<dbReference type="PANTHER" id="PTHR30346">
    <property type="entry name" value="TRANSCRIPTIONAL DUAL REGULATOR HCAR-RELATED"/>
    <property type="match status" value="1"/>
</dbReference>
<dbReference type="AlphaFoldDB" id="A0A6C0GPC1"/>
<organism evidence="6 7">
    <name type="scientific">Rhodocytophaga rosea</name>
    <dbReference type="NCBI Taxonomy" id="2704465"/>
    <lineage>
        <taxon>Bacteria</taxon>
        <taxon>Pseudomonadati</taxon>
        <taxon>Bacteroidota</taxon>
        <taxon>Cytophagia</taxon>
        <taxon>Cytophagales</taxon>
        <taxon>Rhodocytophagaceae</taxon>
        <taxon>Rhodocytophaga</taxon>
    </lineage>
</organism>
<keyword evidence="3" id="KW-0238">DNA-binding</keyword>
<dbReference type="InterPro" id="IPR000847">
    <property type="entry name" value="LysR_HTH_N"/>
</dbReference>
<evidence type="ECO:0000256" key="3">
    <source>
        <dbReference type="ARBA" id="ARBA00023125"/>
    </source>
</evidence>
<reference evidence="6 7" key="1">
    <citation type="submission" date="2020-01" db="EMBL/GenBank/DDBJ databases">
        <authorList>
            <person name="Kim M.K."/>
        </authorList>
    </citation>
    <scope>NUCLEOTIDE SEQUENCE [LARGE SCALE GENOMIC DNA]</scope>
    <source>
        <strain evidence="6 7">172606-1</strain>
    </source>
</reference>
<dbReference type="RefSeq" id="WP_162445459.1">
    <property type="nucleotide sequence ID" value="NZ_CP048222.1"/>
</dbReference>
<evidence type="ECO:0000259" key="5">
    <source>
        <dbReference type="PROSITE" id="PS50931"/>
    </source>
</evidence>
<keyword evidence="7" id="KW-1185">Reference proteome</keyword>
<dbReference type="Gene3D" id="1.10.10.10">
    <property type="entry name" value="Winged helix-like DNA-binding domain superfamily/Winged helix DNA-binding domain"/>
    <property type="match status" value="1"/>
</dbReference>
<feature type="domain" description="HTH lysR-type" evidence="5">
    <location>
        <begin position="1"/>
        <end position="58"/>
    </location>
</feature>
<keyword evidence="2" id="KW-0805">Transcription regulation</keyword>
<dbReference type="Gene3D" id="3.40.190.10">
    <property type="entry name" value="Periplasmic binding protein-like II"/>
    <property type="match status" value="2"/>
</dbReference>
<evidence type="ECO:0000313" key="6">
    <source>
        <dbReference type="EMBL" id="QHT69470.1"/>
    </source>
</evidence>
<protein>
    <submittedName>
        <fullName evidence="6">LysR family transcriptional regulator</fullName>
    </submittedName>
</protein>
<dbReference type="SUPFAM" id="SSF46785">
    <property type="entry name" value="Winged helix' DNA-binding domain"/>
    <property type="match status" value="1"/>
</dbReference>
<dbReference type="PRINTS" id="PR00039">
    <property type="entry name" value="HTHLYSR"/>
</dbReference>
<evidence type="ECO:0000256" key="1">
    <source>
        <dbReference type="ARBA" id="ARBA00009437"/>
    </source>
</evidence>
<sequence length="303" mass="34603">MDLQQIKFFLELSKELHFGNTSEKVFITQSALSRQIKALEEELGVTLFERTKRSVKLTAAGQFLRERWQRLVEDINSIHKQAQQIHEGTYGAISIGYPGSIVYGFLPELLIHIHQNIPHLKVELIEPTDITFEHLLLNYQMDLGFRREPGVNPTLRSTCLYSESFALIVPASHQLNQENFTSLAELKDEKFILSGLHHNTFYVQSLNAIFQEYQFSPNVYIESDFGATILSLVARGLGVSILPGSYAFSAQPGIRFIQLPQKASLYAIWRKDDNNPMLKNVMHLVHLVSEKFKLLEDQVVNNS</sequence>
<dbReference type="CDD" id="cd08414">
    <property type="entry name" value="PBP2_LTTR_aromatics_like"/>
    <property type="match status" value="1"/>
</dbReference>
<dbReference type="InterPro" id="IPR005119">
    <property type="entry name" value="LysR_subst-bd"/>
</dbReference>
<dbReference type="GO" id="GO:0003677">
    <property type="term" value="F:DNA binding"/>
    <property type="evidence" value="ECO:0007669"/>
    <property type="project" value="UniProtKB-KW"/>
</dbReference>
<comment type="similarity">
    <text evidence="1">Belongs to the LysR transcriptional regulatory family.</text>
</comment>
<dbReference type="Pfam" id="PF00126">
    <property type="entry name" value="HTH_1"/>
    <property type="match status" value="1"/>
</dbReference>
<evidence type="ECO:0000313" key="7">
    <source>
        <dbReference type="Proteomes" id="UP000480178"/>
    </source>
</evidence>
<dbReference type="PROSITE" id="PS50931">
    <property type="entry name" value="HTH_LYSR"/>
    <property type="match status" value="1"/>
</dbReference>
<dbReference type="Proteomes" id="UP000480178">
    <property type="component" value="Chromosome"/>
</dbReference>
<dbReference type="GO" id="GO:0003700">
    <property type="term" value="F:DNA-binding transcription factor activity"/>
    <property type="evidence" value="ECO:0007669"/>
    <property type="project" value="InterPro"/>
</dbReference>
<dbReference type="Pfam" id="PF03466">
    <property type="entry name" value="LysR_substrate"/>
    <property type="match status" value="1"/>
</dbReference>
<dbReference type="InterPro" id="IPR036388">
    <property type="entry name" value="WH-like_DNA-bd_sf"/>
</dbReference>
<name>A0A6C0GPC1_9BACT</name>
<dbReference type="PANTHER" id="PTHR30346:SF28">
    <property type="entry name" value="HTH-TYPE TRANSCRIPTIONAL REGULATOR CYNR"/>
    <property type="match status" value="1"/>
</dbReference>
<evidence type="ECO:0000256" key="4">
    <source>
        <dbReference type="ARBA" id="ARBA00023163"/>
    </source>
</evidence>
<dbReference type="EMBL" id="CP048222">
    <property type="protein sequence ID" value="QHT69470.1"/>
    <property type="molecule type" value="Genomic_DNA"/>
</dbReference>
<accession>A0A6C0GPC1</accession>
<dbReference type="SUPFAM" id="SSF53850">
    <property type="entry name" value="Periplasmic binding protein-like II"/>
    <property type="match status" value="1"/>
</dbReference>
<keyword evidence="4" id="KW-0804">Transcription</keyword>
<dbReference type="InterPro" id="IPR036390">
    <property type="entry name" value="WH_DNA-bd_sf"/>
</dbReference>
<dbReference type="KEGG" id="rhoz:GXP67_23910"/>
<gene>
    <name evidence="6" type="ORF">GXP67_23910</name>
</gene>